<reference evidence="2" key="1">
    <citation type="submission" date="2016-11" db="UniProtKB">
        <authorList>
            <consortium name="WormBaseParasite"/>
        </authorList>
    </citation>
    <scope>IDENTIFICATION</scope>
</reference>
<dbReference type="AlphaFoldDB" id="A0A1I8AXQ4"/>
<protein>
    <submittedName>
        <fullName evidence="2">Uncharacterized protein</fullName>
    </submittedName>
</protein>
<dbReference type="WBParaSite" id="MhA1_Contig1008.frz3.gene5">
    <property type="protein sequence ID" value="MhA1_Contig1008.frz3.gene5"/>
    <property type="gene ID" value="MhA1_Contig1008.frz3.gene5"/>
</dbReference>
<dbReference type="Proteomes" id="UP000095281">
    <property type="component" value="Unplaced"/>
</dbReference>
<evidence type="ECO:0000313" key="2">
    <source>
        <dbReference type="WBParaSite" id="MhA1_Contig1008.frz3.gene5"/>
    </source>
</evidence>
<evidence type="ECO:0000313" key="1">
    <source>
        <dbReference type="Proteomes" id="UP000095281"/>
    </source>
</evidence>
<keyword evidence="1" id="KW-1185">Reference proteome</keyword>
<proteinExistence type="predicted"/>
<accession>A0A1I8AXQ4</accession>
<organism evidence="1 2">
    <name type="scientific">Meloidogyne hapla</name>
    <name type="common">Root-knot nematode worm</name>
    <dbReference type="NCBI Taxonomy" id="6305"/>
    <lineage>
        <taxon>Eukaryota</taxon>
        <taxon>Metazoa</taxon>
        <taxon>Ecdysozoa</taxon>
        <taxon>Nematoda</taxon>
        <taxon>Chromadorea</taxon>
        <taxon>Rhabditida</taxon>
        <taxon>Tylenchina</taxon>
        <taxon>Tylenchomorpha</taxon>
        <taxon>Tylenchoidea</taxon>
        <taxon>Meloidogynidae</taxon>
        <taxon>Meloidogyninae</taxon>
        <taxon>Meloidogyne</taxon>
    </lineage>
</organism>
<name>A0A1I8AXQ4_MELHA</name>
<sequence length="140" mass="16203">MLSAMSADVKKINDPGSHVSNSIIVELNSLIYTQVVPTKAAELENKISVYNWPLRPNEAEWDEERDEALKNEKFNLWENKIRDNIEDKQIILADFFDFLRDEIIGNLALEALNGLFFGKLEGIQDTVYDLNEFYLENYEA</sequence>